<reference evidence="1" key="1">
    <citation type="journal article" date="2013" name="Environ. Microbiol.">
        <title>Seasonally variable intestinal metagenomes of the red palm weevil (Rhynchophorus ferrugineus).</title>
        <authorList>
            <person name="Jia S."/>
            <person name="Zhang X."/>
            <person name="Zhang G."/>
            <person name="Yin A."/>
            <person name="Zhang S."/>
            <person name="Li F."/>
            <person name="Wang L."/>
            <person name="Zhao D."/>
            <person name="Yun Q."/>
            <person name="Tala"/>
            <person name="Wang J."/>
            <person name="Sun G."/>
            <person name="Baabdullah M."/>
            <person name="Yu X."/>
            <person name="Hu S."/>
            <person name="Al-Mssallem I.S."/>
            <person name="Yu J."/>
        </authorList>
    </citation>
    <scope>NUCLEOTIDE SEQUENCE</scope>
</reference>
<dbReference type="GO" id="GO:0005794">
    <property type="term" value="C:Golgi apparatus"/>
    <property type="evidence" value="ECO:0007669"/>
    <property type="project" value="TreeGrafter"/>
</dbReference>
<dbReference type="PANTHER" id="PTHR46936:SF1">
    <property type="entry name" value="ARABINOSYLTRANSFERASE XEG113"/>
    <property type="match status" value="1"/>
</dbReference>
<feature type="non-terminal residue" evidence="1">
    <location>
        <position position="142"/>
    </location>
</feature>
<accession>A0A060CGK3</accession>
<protein>
    <submittedName>
        <fullName evidence="1">CAZy families GT77 protein</fullName>
    </submittedName>
</protein>
<proteinExistence type="predicted"/>
<dbReference type="GO" id="GO:0052636">
    <property type="term" value="F:arabinosyltransferase activity"/>
    <property type="evidence" value="ECO:0007669"/>
    <property type="project" value="TreeGrafter"/>
</dbReference>
<name>A0A060CGK3_9CHLO</name>
<organism evidence="1">
    <name type="scientific">uncultured Ostreococcus</name>
    <dbReference type="NCBI Taxonomy" id="257762"/>
    <lineage>
        <taxon>Eukaryota</taxon>
        <taxon>Viridiplantae</taxon>
        <taxon>Chlorophyta</taxon>
        <taxon>Mamiellophyceae</taxon>
        <taxon>Mamiellales</taxon>
        <taxon>environmental samples</taxon>
    </lineage>
</organism>
<dbReference type="AlphaFoldDB" id="A0A060CGK3"/>
<evidence type="ECO:0000313" key="1">
    <source>
        <dbReference type="EMBL" id="AIA94037.1"/>
    </source>
</evidence>
<dbReference type="EMBL" id="KF126689">
    <property type="protein sequence ID" value="AIA94037.1"/>
    <property type="molecule type" value="Genomic_DNA"/>
</dbReference>
<dbReference type="GO" id="GO:0052325">
    <property type="term" value="P:cell wall pectin biosynthetic process"/>
    <property type="evidence" value="ECO:0007669"/>
    <property type="project" value="TreeGrafter"/>
</dbReference>
<sequence length="142" mass="15688">MRGLTPYAVHATFQYSGPVGKVHRFREAGLWSDEVNGERFDAKPGFLELDEPVPRALLRDARLAAERATGTLENTEPHFALVDHQLRTLRHAYAVASALSSRALVLPPMLCGQDRFWAPHKGTTPGSAFDLPFVCPADHVLD</sequence>
<dbReference type="PANTHER" id="PTHR46936">
    <property type="entry name" value="ARABINOSYLTRANSFERASE XEG113"/>
    <property type="match status" value="1"/>
</dbReference>
<dbReference type="InterPro" id="IPR053250">
    <property type="entry name" value="Glycosyltransferase_77"/>
</dbReference>